<dbReference type="Proteomes" id="UP000008792">
    <property type="component" value="Unassembled WGS sequence"/>
</dbReference>
<organism evidence="2 3">
    <name type="scientific">Drosophila virilis</name>
    <name type="common">Fruit fly</name>
    <dbReference type="NCBI Taxonomy" id="7244"/>
    <lineage>
        <taxon>Eukaryota</taxon>
        <taxon>Metazoa</taxon>
        <taxon>Ecdysozoa</taxon>
        <taxon>Arthropoda</taxon>
        <taxon>Hexapoda</taxon>
        <taxon>Insecta</taxon>
        <taxon>Pterygota</taxon>
        <taxon>Neoptera</taxon>
        <taxon>Endopterygota</taxon>
        <taxon>Diptera</taxon>
        <taxon>Brachycera</taxon>
        <taxon>Muscomorpha</taxon>
        <taxon>Ephydroidea</taxon>
        <taxon>Drosophilidae</taxon>
        <taxon>Drosophila</taxon>
    </lineage>
</organism>
<keyword evidence="1" id="KW-0732">Signal</keyword>
<dbReference type="OMA" id="KCKTFDY"/>
<name>B4MFF3_DROVI</name>
<dbReference type="KEGG" id="dvi:6636505"/>
<dbReference type="HOGENOM" id="CLU_2560753_0_0_1"/>
<dbReference type="EMBL" id="CH940667">
    <property type="protein sequence ID" value="EDW57322.1"/>
    <property type="molecule type" value="Genomic_DNA"/>
</dbReference>
<proteinExistence type="predicted"/>
<feature type="chain" id="PRO_5002817780" evidence="1">
    <location>
        <begin position="18"/>
        <end position="82"/>
    </location>
</feature>
<dbReference type="PhylomeDB" id="B4MFF3"/>
<sequence>MMKFILLLLTILGLTTALSPICRSELPPLKVCAYFGCFLNISQDDLEILNCSREQRGLGPLVFYSEGKCPALVVPKCKTFDY</sequence>
<keyword evidence="3" id="KW-1185">Reference proteome</keyword>
<feature type="signal peptide" evidence="1">
    <location>
        <begin position="1"/>
        <end position="17"/>
    </location>
</feature>
<dbReference type="InParanoid" id="B4MFF3"/>
<dbReference type="OrthoDB" id="10069167at2759"/>
<dbReference type="AlphaFoldDB" id="B4MFF3"/>
<evidence type="ECO:0000313" key="2">
    <source>
        <dbReference type="EMBL" id="EDW57322.1"/>
    </source>
</evidence>
<reference evidence="2 3" key="1">
    <citation type="journal article" date="2007" name="Nature">
        <title>Evolution of genes and genomes on the Drosophila phylogeny.</title>
        <authorList>
            <consortium name="Drosophila 12 Genomes Consortium"/>
            <person name="Clark A.G."/>
            <person name="Eisen M.B."/>
            <person name="Smith D.R."/>
            <person name="Bergman C.M."/>
            <person name="Oliver B."/>
            <person name="Markow T.A."/>
            <person name="Kaufman T.C."/>
            <person name="Kellis M."/>
            <person name="Gelbart W."/>
            <person name="Iyer V.N."/>
            <person name="Pollard D.A."/>
            <person name="Sackton T.B."/>
            <person name="Larracuente A.M."/>
            <person name="Singh N.D."/>
            <person name="Abad J.P."/>
            <person name="Abt D.N."/>
            <person name="Adryan B."/>
            <person name="Aguade M."/>
            <person name="Akashi H."/>
            <person name="Anderson W.W."/>
            <person name="Aquadro C.F."/>
            <person name="Ardell D.H."/>
            <person name="Arguello R."/>
            <person name="Artieri C.G."/>
            <person name="Barbash D.A."/>
            <person name="Barker D."/>
            <person name="Barsanti P."/>
            <person name="Batterham P."/>
            <person name="Batzoglou S."/>
            <person name="Begun D."/>
            <person name="Bhutkar A."/>
            <person name="Blanco E."/>
            <person name="Bosak S.A."/>
            <person name="Bradley R.K."/>
            <person name="Brand A.D."/>
            <person name="Brent M.R."/>
            <person name="Brooks A.N."/>
            <person name="Brown R.H."/>
            <person name="Butlin R.K."/>
            <person name="Caggese C."/>
            <person name="Calvi B.R."/>
            <person name="Bernardo de Carvalho A."/>
            <person name="Caspi A."/>
            <person name="Castrezana S."/>
            <person name="Celniker S.E."/>
            <person name="Chang J.L."/>
            <person name="Chapple C."/>
            <person name="Chatterji S."/>
            <person name="Chinwalla A."/>
            <person name="Civetta A."/>
            <person name="Clifton S.W."/>
            <person name="Comeron J.M."/>
            <person name="Costello J.C."/>
            <person name="Coyne J.A."/>
            <person name="Daub J."/>
            <person name="David R.G."/>
            <person name="Delcher A.L."/>
            <person name="Delehaunty K."/>
            <person name="Do C.B."/>
            <person name="Ebling H."/>
            <person name="Edwards K."/>
            <person name="Eickbush T."/>
            <person name="Evans J.D."/>
            <person name="Filipski A."/>
            <person name="Findeiss S."/>
            <person name="Freyhult E."/>
            <person name="Fulton L."/>
            <person name="Fulton R."/>
            <person name="Garcia A.C."/>
            <person name="Gardiner A."/>
            <person name="Garfield D.A."/>
            <person name="Garvin B.E."/>
            <person name="Gibson G."/>
            <person name="Gilbert D."/>
            <person name="Gnerre S."/>
            <person name="Godfrey J."/>
            <person name="Good R."/>
            <person name="Gotea V."/>
            <person name="Gravely B."/>
            <person name="Greenberg A.J."/>
            <person name="Griffiths-Jones S."/>
            <person name="Gross S."/>
            <person name="Guigo R."/>
            <person name="Gustafson E.A."/>
            <person name="Haerty W."/>
            <person name="Hahn M.W."/>
            <person name="Halligan D.L."/>
            <person name="Halpern A.L."/>
            <person name="Halter G.M."/>
            <person name="Han M.V."/>
            <person name="Heger A."/>
            <person name="Hillier L."/>
            <person name="Hinrichs A.S."/>
            <person name="Holmes I."/>
            <person name="Hoskins R.A."/>
            <person name="Hubisz M.J."/>
            <person name="Hultmark D."/>
            <person name="Huntley M.A."/>
            <person name="Jaffe D.B."/>
            <person name="Jagadeeshan S."/>
            <person name="Jeck W.R."/>
            <person name="Johnson J."/>
            <person name="Jones C.D."/>
            <person name="Jordan W.C."/>
            <person name="Karpen G.H."/>
            <person name="Kataoka E."/>
            <person name="Keightley P.D."/>
            <person name="Kheradpour P."/>
            <person name="Kirkness E.F."/>
            <person name="Koerich L.B."/>
            <person name="Kristiansen K."/>
            <person name="Kudrna D."/>
            <person name="Kulathinal R.J."/>
            <person name="Kumar S."/>
            <person name="Kwok R."/>
            <person name="Lander E."/>
            <person name="Langley C.H."/>
            <person name="Lapoint R."/>
            <person name="Lazzaro B.P."/>
            <person name="Lee S.J."/>
            <person name="Levesque L."/>
            <person name="Li R."/>
            <person name="Lin C.F."/>
            <person name="Lin M.F."/>
            <person name="Lindblad-Toh K."/>
            <person name="Llopart A."/>
            <person name="Long M."/>
            <person name="Low L."/>
            <person name="Lozovsky E."/>
            <person name="Lu J."/>
            <person name="Luo M."/>
            <person name="Machado C.A."/>
            <person name="Makalowski W."/>
            <person name="Marzo M."/>
            <person name="Matsuda M."/>
            <person name="Matzkin L."/>
            <person name="McAllister B."/>
            <person name="McBride C.S."/>
            <person name="McKernan B."/>
            <person name="McKernan K."/>
            <person name="Mendez-Lago M."/>
            <person name="Minx P."/>
            <person name="Mollenhauer M.U."/>
            <person name="Montooth K."/>
            <person name="Mount S.M."/>
            <person name="Mu X."/>
            <person name="Myers E."/>
            <person name="Negre B."/>
            <person name="Newfeld S."/>
            <person name="Nielsen R."/>
            <person name="Noor M.A."/>
            <person name="O'Grady P."/>
            <person name="Pachter L."/>
            <person name="Papaceit M."/>
            <person name="Parisi M.J."/>
            <person name="Parisi M."/>
            <person name="Parts L."/>
            <person name="Pedersen J.S."/>
            <person name="Pesole G."/>
            <person name="Phillippy A.M."/>
            <person name="Ponting C.P."/>
            <person name="Pop M."/>
            <person name="Porcelli D."/>
            <person name="Powell J.R."/>
            <person name="Prohaska S."/>
            <person name="Pruitt K."/>
            <person name="Puig M."/>
            <person name="Quesneville H."/>
            <person name="Ram K.R."/>
            <person name="Rand D."/>
            <person name="Rasmussen M.D."/>
            <person name="Reed L.K."/>
            <person name="Reenan R."/>
            <person name="Reily A."/>
            <person name="Remington K.A."/>
            <person name="Rieger T.T."/>
            <person name="Ritchie M.G."/>
            <person name="Robin C."/>
            <person name="Rogers Y.H."/>
            <person name="Rohde C."/>
            <person name="Rozas J."/>
            <person name="Rubenfield M.J."/>
            <person name="Ruiz A."/>
            <person name="Russo S."/>
            <person name="Salzberg S.L."/>
            <person name="Sanchez-Gracia A."/>
            <person name="Saranga D.J."/>
            <person name="Sato H."/>
            <person name="Schaeffer S.W."/>
            <person name="Schatz M.C."/>
            <person name="Schlenke T."/>
            <person name="Schwartz R."/>
            <person name="Segarra C."/>
            <person name="Singh R.S."/>
            <person name="Sirot L."/>
            <person name="Sirota M."/>
            <person name="Sisneros N.B."/>
            <person name="Smith C.D."/>
            <person name="Smith T.F."/>
            <person name="Spieth J."/>
            <person name="Stage D.E."/>
            <person name="Stark A."/>
            <person name="Stephan W."/>
            <person name="Strausberg R.L."/>
            <person name="Strempel S."/>
            <person name="Sturgill D."/>
            <person name="Sutton G."/>
            <person name="Sutton G.G."/>
            <person name="Tao W."/>
            <person name="Teichmann S."/>
            <person name="Tobari Y.N."/>
            <person name="Tomimura Y."/>
            <person name="Tsolas J.M."/>
            <person name="Valente V.L."/>
            <person name="Venter E."/>
            <person name="Venter J.C."/>
            <person name="Vicario S."/>
            <person name="Vieira F.G."/>
            <person name="Vilella A.J."/>
            <person name="Villasante A."/>
            <person name="Walenz B."/>
            <person name="Wang J."/>
            <person name="Wasserman M."/>
            <person name="Watts T."/>
            <person name="Wilson D."/>
            <person name="Wilson R.K."/>
            <person name="Wing R.A."/>
            <person name="Wolfner M.F."/>
            <person name="Wong A."/>
            <person name="Wong G.K."/>
            <person name="Wu C.I."/>
            <person name="Wu G."/>
            <person name="Yamamoto D."/>
            <person name="Yang H.P."/>
            <person name="Yang S.P."/>
            <person name="Yorke J.A."/>
            <person name="Yoshida K."/>
            <person name="Zdobnov E."/>
            <person name="Zhang P."/>
            <person name="Zhang Y."/>
            <person name="Zimin A.V."/>
            <person name="Baldwin J."/>
            <person name="Abdouelleil A."/>
            <person name="Abdulkadir J."/>
            <person name="Abebe A."/>
            <person name="Abera B."/>
            <person name="Abreu J."/>
            <person name="Acer S.C."/>
            <person name="Aftuck L."/>
            <person name="Alexander A."/>
            <person name="An P."/>
            <person name="Anderson E."/>
            <person name="Anderson S."/>
            <person name="Arachi H."/>
            <person name="Azer M."/>
            <person name="Bachantsang P."/>
            <person name="Barry A."/>
            <person name="Bayul T."/>
            <person name="Berlin A."/>
            <person name="Bessette D."/>
            <person name="Bloom T."/>
            <person name="Blye J."/>
            <person name="Boguslavskiy L."/>
            <person name="Bonnet C."/>
            <person name="Boukhgalter B."/>
            <person name="Bourzgui I."/>
            <person name="Brown A."/>
            <person name="Cahill P."/>
            <person name="Channer S."/>
            <person name="Cheshatsang Y."/>
            <person name="Chuda L."/>
            <person name="Citroen M."/>
            <person name="Collymore A."/>
            <person name="Cooke P."/>
            <person name="Costello M."/>
            <person name="D'Aco K."/>
            <person name="Daza R."/>
            <person name="De Haan G."/>
            <person name="DeGray S."/>
            <person name="DeMaso C."/>
            <person name="Dhargay N."/>
            <person name="Dooley K."/>
            <person name="Dooley E."/>
            <person name="Doricent M."/>
            <person name="Dorje P."/>
            <person name="Dorjee K."/>
            <person name="Dupes A."/>
            <person name="Elong R."/>
            <person name="Falk J."/>
            <person name="Farina A."/>
            <person name="Faro S."/>
            <person name="Ferguson D."/>
            <person name="Fisher S."/>
            <person name="Foley C.D."/>
            <person name="Franke A."/>
            <person name="Friedrich D."/>
            <person name="Gadbois L."/>
            <person name="Gearin G."/>
            <person name="Gearin C.R."/>
            <person name="Giannoukos G."/>
            <person name="Goode T."/>
            <person name="Graham J."/>
            <person name="Grandbois E."/>
            <person name="Grewal S."/>
            <person name="Gyaltsen K."/>
            <person name="Hafez N."/>
            <person name="Hagos B."/>
            <person name="Hall J."/>
            <person name="Henson C."/>
            <person name="Hollinger A."/>
            <person name="Honan T."/>
            <person name="Huard M.D."/>
            <person name="Hughes L."/>
            <person name="Hurhula B."/>
            <person name="Husby M.E."/>
            <person name="Kamat A."/>
            <person name="Kanga B."/>
            <person name="Kashin S."/>
            <person name="Khazanovich D."/>
            <person name="Kisner P."/>
            <person name="Lance K."/>
            <person name="Lara M."/>
            <person name="Lee W."/>
            <person name="Lennon N."/>
            <person name="Letendre F."/>
            <person name="LeVine R."/>
            <person name="Lipovsky A."/>
            <person name="Liu X."/>
            <person name="Liu J."/>
            <person name="Liu S."/>
            <person name="Lokyitsang T."/>
            <person name="Lokyitsang Y."/>
            <person name="Lubonja R."/>
            <person name="Lui A."/>
            <person name="MacDonald P."/>
            <person name="Magnisalis V."/>
            <person name="Maru K."/>
            <person name="Matthews C."/>
            <person name="McCusker W."/>
            <person name="McDonough S."/>
            <person name="Mehta T."/>
            <person name="Meldrim J."/>
            <person name="Meneus L."/>
            <person name="Mihai O."/>
            <person name="Mihalev A."/>
            <person name="Mihova T."/>
            <person name="Mittelman R."/>
            <person name="Mlenga V."/>
            <person name="Montmayeur A."/>
            <person name="Mulrain L."/>
            <person name="Navidi A."/>
            <person name="Naylor J."/>
            <person name="Negash T."/>
            <person name="Nguyen T."/>
            <person name="Nguyen N."/>
            <person name="Nicol R."/>
            <person name="Norbu C."/>
            <person name="Norbu N."/>
            <person name="Novod N."/>
            <person name="O'Neill B."/>
            <person name="Osman S."/>
            <person name="Markiewicz E."/>
            <person name="Oyono O.L."/>
            <person name="Patti C."/>
            <person name="Phunkhang P."/>
            <person name="Pierre F."/>
            <person name="Priest M."/>
            <person name="Raghuraman S."/>
            <person name="Rege F."/>
            <person name="Reyes R."/>
            <person name="Rise C."/>
            <person name="Rogov P."/>
            <person name="Ross K."/>
            <person name="Ryan E."/>
            <person name="Settipalli S."/>
            <person name="Shea T."/>
            <person name="Sherpa N."/>
            <person name="Shi L."/>
            <person name="Shih D."/>
            <person name="Sparrow T."/>
            <person name="Spaulding J."/>
            <person name="Stalker J."/>
            <person name="Stange-Thomann N."/>
            <person name="Stavropoulos S."/>
            <person name="Stone C."/>
            <person name="Strader C."/>
            <person name="Tesfaye S."/>
            <person name="Thomson T."/>
            <person name="Thoulutsang Y."/>
            <person name="Thoulutsang D."/>
            <person name="Topham K."/>
            <person name="Topping I."/>
            <person name="Tsamla T."/>
            <person name="Vassiliev H."/>
            <person name="Vo A."/>
            <person name="Wangchuk T."/>
            <person name="Wangdi T."/>
            <person name="Weiand M."/>
            <person name="Wilkinson J."/>
            <person name="Wilson A."/>
            <person name="Yadav S."/>
            <person name="Young G."/>
            <person name="Yu Q."/>
            <person name="Zembek L."/>
            <person name="Zhong D."/>
            <person name="Zimmer A."/>
            <person name="Zwirko Z."/>
            <person name="Jaffe D.B."/>
            <person name="Alvarez P."/>
            <person name="Brockman W."/>
            <person name="Butler J."/>
            <person name="Chin C."/>
            <person name="Gnerre S."/>
            <person name="Grabherr M."/>
            <person name="Kleber M."/>
            <person name="Mauceli E."/>
            <person name="MacCallum I."/>
        </authorList>
    </citation>
    <scope>NUCLEOTIDE SEQUENCE [LARGE SCALE GENOMIC DNA]</scope>
    <source>
        <strain evidence="3">Tucson 15010-1051.87</strain>
    </source>
</reference>
<protein>
    <submittedName>
        <fullName evidence="2">Uncharacterized protein</fullName>
    </submittedName>
</protein>
<evidence type="ECO:0000313" key="3">
    <source>
        <dbReference type="Proteomes" id="UP000008792"/>
    </source>
</evidence>
<gene>
    <name evidence="2" type="primary">Dvir\GJ14941</name>
    <name evidence="2" type="ORF">Dvir_GJ14941</name>
</gene>
<accession>B4MFF3</accession>
<evidence type="ECO:0000256" key="1">
    <source>
        <dbReference type="SAM" id="SignalP"/>
    </source>
</evidence>